<keyword evidence="8" id="KW-0807">Transducer</keyword>
<evidence type="ECO:0000256" key="2">
    <source>
        <dbReference type="ARBA" id="ARBA00022475"/>
    </source>
</evidence>
<dbReference type="Proteomes" id="UP000663860">
    <property type="component" value="Unassembled WGS sequence"/>
</dbReference>
<keyword evidence="4 9" id="KW-1133">Transmembrane helix</keyword>
<evidence type="ECO:0000256" key="4">
    <source>
        <dbReference type="ARBA" id="ARBA00022989"/>
    </source>
</evidence>
<dbReference type="GO" id="GO:0008528">
    <property type="term" value="F:G protein-coupled peptide receptor activity"/>
    <property type="evidence" value="ECO:0007669"/>
    <property type="project" value="TreeGrafter"/>
</dbReference>
<evidence type="ECO:0000256" key="7">
    <source>
        <dbReference type="ARBA" id="ARBA00023170"/>
    </source>
</evidence>
<organism evidence="11 13">
    <name type="scientific">Adineta steineri</name>
    <dbReference type="NCBI Taxonomy" id="433720"/>
    <lineage>
        <taxon>Eukaryota</taxon>
        <taxon>Metazoa</taxon>
        <taxon>Spiralia</taxon>
        <taxon>Gnathifera</taxon>
        <taxon>Rotifera</taxon>
        <taxon>Eurotatoria</taxon>
        <taxon>Bdelloidea</taxon>
        <taxon>Adinetida</taxon>
        <taxon>Adinetidae</taxon>
        <taxon>Adineta</taxon>
    </lineage>
</organism>
<protein>
    <recommendedName>
        <fullName evidence="10">G-protein coupled receptors family 1 profile domain-containing protein</fullName>
    </recommendedName>
</protein>
<dbReference type="Proteomes" id="UP000663868">
    <property type="component" value="Unassembled WGS sequence"/>
</dbReference>
<feature type="transmembrane region" description="Helical" evidence="9">
    <location>
        <begin position="163"/>
        <end position="184"/>
    </location>
</feature>
<keyword evidence="2" id="KW-1003">Cell membrane</keyword>
<dbReference type="CDD" id="cd00637">
    <property type="entry name" value="7tm_classA_rhodopsin-like"/>
    <property type="match status" value="1"/>
</dbReference>
<proteinExistence type="predicted"/>
<evidence type="ECO:0000313" key="12">
    <source>
        <dbReference type="EMBL" id="CAF3954390.1"/>
    </source>
</evidence>
<feature type="transmembrane region" description="Helical" evidence="9">
    <location>
        <begin position="121"/>
        <end position="142"/>
    </location>
</feature>
<keyword evidence="5" id="KW-0297">G-protein coupled receptor</keyword>
<dbReference type="PANTHER" id="PTHR24230:SF158">
    <property type="entry name" value="G-PROTEIN COUPLED RECEPTORS FAMILY 1 PROFILE DOMAIN-CONTAINING PROTEIN"/>
    <property type="match status" value="1"/>
</dbReference>
<dbReference type="EMBL" id="CAJNOE010000204">
    <property type="protein sequence ID" value="CAF1044660.1"/>
    <property type="molecule type" value="Genomic_DNA"/>
</dbReference>
<dbReference type="GO" id="GO:0005886">
    <property type="term" value="C:plasma membrane"/>
    <property type="evidence" value="ECO:0007669"/>
    <property type="project" value="UniProtKB-SubCell"/>
</dbReference>
<dbReference type="InterPro" id="IPR017452">
    <property type="entry name" value="GPCR_Rhodpsn_7TM"/>
</dbReference>
<keyword evidence="7" id="KW-0675">Receptor</keyword>
<dbReference type="SUPFAM" id="SSF81321">
    <property type="entry name" value="Family A G protein-coupled receptor-like"/>
    <property type="match status" value="1"/>
</dbReference>
<sequence length="356" mass="40966">MYTEQVSLLYKQIPKMIDNNITTTVDLIQTSKSLSDDLNFISENILIYLPLVFFIFGLIGFIGNVFTYLQPQLRSNTCCIYSLCGSFIDIINLCINSFPTFLAAKYGITIPWFTSSGLCKFNIFILVFLPHLSLNFLCMAIIDRFAITCDHTSSIRRITQLRIVPWMIGLTVLTSCLFSLYGPVNYDLIFGYFCTSTQPMVTSISYVVLIGLMPPIIMIIFVLLTYRNIRRSRGRVGEVARPCGQNLRNQFIVTIFAQILVTSFIALQWIIIFTYYTFAPIYTATPVEVSIIFFVFSLSNNLYYLNNVKAFYVSILTSYVFRKAFISGLNNLYRRYIRQHMNTAMINPFTQTRNKN</sequence>
<evidence type="ECO:0000313" key="13">
    <source>
        <dbReference type="Proteomes" id="UP000663860"/>
    </source>
</evidence>
<evidence type="ECO:0000259" key="10">
    <source>
        <dbReference type="PROSITE" id="PS50262"/>
    </source>
</evidence>
<feature type="transmembrane region" description="Helical" evidence="9">
    <location>
        <begin position="251"/>
        <end position="275"/>
    </location>
</feature>
<feature type="transmembrane region" description="Helical" evidence="9">
    <location>
        <begin position="204"/>
        <end position="226"/>
    </location>
</feature>
<evidence type="ECO:0000256" key="8">
    <source>
        <dbReference type="ARBA" id="ARBA00023224"/>
    </source>
</evidence>
<feature type="domain" description="G-protein coupled receptors family 1 profile" evidence="10">
    <location>
        <begin position="60"/>
        <end position="304"/>
    </location>
</feature>
<evidence type="ECO:0000313" key="11">
    <source>
        <dbReference type="EMBL" id="CAF1044660.1"/>
    </source>
</evidence>
<evidence type="ECO:0000256" key="3">
    <source>
        <dbReference type="ARBA" id="ARBA00022692"/>
    </source>
</evidence>
<dbReference type="EMBL" id="CAJOBB010002271">
    <property type="protein sequence ID" value="CAF3954390.1"/>
    <property type="molecule type" value="Genomic_DNA"/>
</dbReference>
<comment type="caution">
    <text evidence="11">The sequence shown here is derived from an EMBL/GenBank/DDBJ whole genome shotgun (WGS) entry which is preliminary data.</text>
</comment>
<dbReference type="PANTHER" id="PTHR24230">
    <property type="entry name" value="G-PROTEIN COUPLED RECEPTOR"/>
    <property type="match status" value="1"/>
</dbReference>
<gene>
    <name evidence="11" type="ORF">IZO911_LOCUS19988</name>
    <name evidence="12" type="ORF">KXQ929_LOCUS25805</name>
</gene>
<feature type="transmembrane region" description="Helical" evidence="9">
    <location>
        <begin position="281"/>
        <end position="305"/>
    </location>
</feature>
<feature type="transmembrane region" description="Helical" evidence="9">
    <location>
        <begin position="78"/>
        <end position="101"/>
    </location>
</feature>
<evidence type="ECO:0000256" key="5">
    <source>
        <dbReference type="ARBA" id="ARBA00023040"/>
    </source>
</evidence>
<feature type="transmembrane region" description="Helical" evidence="9">
    <location>
        <begin position="45"/>
        <end position="66"/>
    </location>
</feature>
<evidence type="ECO:0000256" key="6">
    <source>
        <dbReference type="ARBA" id="ARBA00023136"/>
    </source>
</evidence>
<keyword evidence="6 9" id="KW-0472">Membrane</keyword>
<dbReference type="PROSITE" id="PS50262">
    <property type="entry name" value="G_PROTEIN_RECEP_F1_2"/>
    <property type="match status" value="1"/>
</dbReference>
<dbReference type="GO" id="GO:0007218">
    <property type="term" value="P:neuropeptide signaling pathway"/>
    <property type="evidence" value="ECO:0007669"/>
    <property type="project" value="TreeGrafter"/>
</dbReference>
<accession>A0A814K0K9</accession>
<keyword evidence="3 9" id="KW-0812">Transmembrane</keyword>
<name>A0A814K0K9_9BILA</name>
<comment type="subcellular location">
    <subcellularLocation>
        <location evidence="1">Cell membrane</location>
        <topology evidence="1">Multi-pass membrane protein</topology>
    </subcellularLocation>
</comment>
<reference evidence="11" key="1">
    <citation type="submission" date="2021-02" db="EMBL/GenBank/DDBJ databases">
        <authorList>
            <person name="Nowell W R."/>
        </authorList>
    </citation>
    <scope>NUCLEOTIDE SEQUENCE</scope>
</reference>
<evidence type="ECO:0000256" key="9">
    <source>
        <dbReference type="SAM" id="Phobius"/>
    </source>
</evidence>
<evidence type="ECO:0000256" key="1">
    <source>
        <dbReference type="ARBA" id="ARBA00004651"/>
    </source>
</evidence>
<dbReference type="Gene3D" id="1.20.1070.10">
    <property type="entry name" value="Rhodopsin 7-helix transmembrane proteins"/>
    <property type="match status" value="1"/>
</dbReference>
<dbReference type="AlphaFoldDB" id="A0A814K0K9"/>